<evidence type="ECO:0000256" key="7">
    <source>
        <dbReference type="ARBA" id="ARBA00023242"/>
    </source>
</evidence>
<evidence type="ECO:0000256" key="5">
    <source>
        <dbReference type="ARBA" id="ARBA00023010"/>
    </source>
</evidence>
<keyword evidence="2" id="KW-0813">Transport</keyword>
<protein>
    <submittedName>
        <fullName evidence="11">Nuclear pore complex protein-related</fullName>
    </submittedName>
</protein>
<keyword evidence="6" id="KW-0906">Nuclear pore complex</keyword>
<sequence>MTASGGAKEMHVGVVFASARAVMKPPVPGEADFWNPPTRDARARDYVDENAREVIERGKRDANAGDGDDASETMTTHDEFGRVPAYLIEINRERAEEARRERETRAKNIAERRAAGRLREDERQTLIDRLRTEHAKLSASYQKLPFVVDTPNRRARKEAHELKLALIERDIETLNARTRPGGVSTSNLSTISMPALFDHVGAASSAGIDGSSNAFGARTSIACEDERGAVYVLNARGELRSALGRDLVRYAHDPDFDGTEIAVTKHAIAYERAFTAERACVSASGRHCCVSGERDEGSGARETAACYVACLSAGSTRSTMNESASASDGVSEERQCVAVGVCEEEFEAVPSVRVARCEWHPSADSTLAMLTTDGVFRLINCDDIAGGGVPVVERCWRLDLTGTFPEASPLRPDVVDFAFAPKNAWGAFTVYFLAKSGDVHAMCPVVPRGAKYPRVMLKTLKVKTEKEAEWLSETFPNLGDAHVPMLTAHVKREEGRPVALQGPLPRTVSLSSKGTTEGDDALSLAVSPPLYNVDGGGTMATLHASAVHVHVIPCDVRPSWCDGPHKNMRGYTYVMSDSFSSAPDLPTLLTVDTIRLSAVPGEQSLAKVKFADVSWDPALRERIFVCVNGNVHSIVLTWLPTLEAAIEDAVDENHPDPEALPMPQVTALCDYAIPFAGIRPLGDPLAEGVVVAIRNDGAHRMLIPPPVSVIAEANSSLLPYSPSTSAIAVQPQTLEAGSRSELQALSEGIQKDRMKSIEQIMQECGITSDMKTGDPGSNEALAKCASSLKEIYVDYARDVHDEVRTTSLRLTAEIKRQKEEVTALLASANDAVERHNALVERVESAAKTHKNIRERLRTLAEKEKTIPHPLSKAEKLLKAQMEAFEADLPLLKQRVDELKERAAIATERDDDDIGYVGSRRVGAAANGDSVECGEEERKVSKALAAQDEMIKENAAKAKLLEELLEEYL</sequence>
<gene>
    <name evidence="11" type="ORF">BE221DRAFT_172619</name>
</gene>
<dbReference type="PANTHER" id="PTHR13257">
    <property type="entry name" value="NUCLEOPORIN NUP84-RELATED"/>
    <property type="match status" value="1"/>
</dbReference>
<evidence type="ECO:0000256" key="8">
    <source>
        <dbReference type="SAM" id="Coils"/>
    </source>
</evidence>
<organism evidence="11">
    <name type="scientific">Ostreococcus tauri</name>
    <name type="common">Marine green alga</name>
    <dbReference type="NCBI Taxonomy" id="70448"/>
    <lineage>
        <taxon>Eukaryota</taxon>
        <taxon>Viridiplantae</taxon>
        <taxon>Chlorophyta</taxon>
        <taxon>Mamiellophyceae</taxon>
        <taxon>Mamiellales</taxon>
        <taxon>Bathycoccaceae</taxon>
        <taxon>Ostreococcus</taxon>
    </lineage>
</organism>
<dbReference type="GO" id="GO:0006606">
    <property type="term" value="P:protein import into nucleus"/>
    <property type="evidence" value="ECO:0007669"/>
    <property type="project" value="TreeGrafter"/>
</dbReference>
<keyword evidence="8" id="KW-0175">Coiled coil</keyword>
<name>A0A1Y5IGG2_OSTTA</name>
<feature type="region of interest" description="Disordered" evidence="9">
    <location>
        <begin position="494"/>
        <end position="515"/>
    </location>
</feature>
<dbReference type="InterPro" id="IPR037700">
    <property type="entry name" value="NUP88/NUP82"/>
</dbReference>
<dbReference type="eggNOG" id="KOG4460">
    <property type="taxonomic scope" value="Eukaryota"/>
</dbReference>
<evidence type="ECO:0000256" key="3">
    <source>
        <dbReference type="ARBA" id="ARBA00022816"/>
    </source>
</evidence>
<feature type="domain" description="Enkurin" evidence="10">
    <location>
        <begin position="93"/>
        <end position="182"/>
    </location>
</feature>
<dbReference type="GO" id="GO:0005643">
    <property type="term" value="C:nuclear pore"/>
    <property type="evidence" value="ECO:0007669"/>
    <property type="project" value="UniProtKB-SubCell"/>
</dbReference>
<reference evidence="11" key="1">
    <citation type="submission" date="2017-04" db="EMBL/GenBank/DDBJ databases">
        <title>Population genomics of picophytoplankton unveils novel chromosome hypervariability.</title>
        <authorList>
            <consortium name="DOE Joint Genome Institute"/>
            <person name="Blanc-Mathieu R."/>
            <person name="Krasovec M."/>
            <person name="Hebrard M."/>
            <person name="Yau S."/>
            <person name="Desgranges E."/>
            <person name="Martin J."/>
            <person name="Schackwitz W."/>
            <person name="Kuo A."/>
            <person name="Salin G."/>
            <person name="Donnadieu C."/>
            <person name="Desdevises Y."/>
            <person name="Sanchez-Ferandin S."/>
            <person name="Moreau H."/>
            <person name="Rivals E."/>
            <person name="Grigoriev I.V."/>
            <person name="Grimsley N."/>
            <person name="Eyre-Walker A."/>
            <person name="Piganeau G."/>
        </authorList>
    </citation>
    <scope>NUCLEOTIDE SEQUENCE [LARGE SCALE GENOMIC DNA]</scope>
    <source>
        <strain evidence="11">RCC 1115</strain>
    </source>
</reference>
<evidence type="ECO:0000256" key="9">
    <source>
        <dbReference type="SAM" id="MobiDB-lite"/>
    </source>
</evidence>
<dbReference type="GO" id="GO:0017056">
    <property type="term" value="F:structural constituent of nuclear pore"/>
    <property type="evidence" value="ECO:0007669"/>
    <property type="project" value="InterPro"/>
</dbReference>
<proteinExistence type="predicted"/>
<keyword evidence="3" id="KW-0509">mRNA transport</keyword>
<dbReference type="PROSITE" id="PS51665">
    <property type="entry name" value="ENKURIN"/>
    <property type="match status" value="1"/>
</dbReference>
<comment type="subcellular location">
    <subcellularLocation>
        <location evidence="1">Nucleus</location>
        <location evidence="1">Nuclear pore complex</location>
    </subcellularLocation>
</comment>
<dbReference type="GO" id="GO:0000055">
    <property type="term" value="P:ribosomal large subunit export from nucleus"/>
    <property type="evidence" value="ECO:0007669"/>
    <property type="project" value="InterPro"/>
</dbReference>
<evidence type="ECO:0000313" key="11">
    <source>
        <dbReference type="EMBL" id="OUS47727.1"/>
    </source>
</evidence>
<keyword evidence="7" id="KW-0539">Nucleus</keyword>
<dbReference type="EMBL" id="KZ155776">
    <property type="protein sequence ID" value="OUS47727.1"/>
    <property type="molecule type" value="Genomic_DNA"/>
</dbReference>
<evidence type="ECO:0000259" key="10">
    <source>
        <dbReference type="PROSITE" id="PS51665"/>
    </source>
</evidence>
<evidence type="ECO:0000256" key="2">
    <source>
        <dbReference type="ARBA" id="ARBA00022448"/>
    </source>
</evidence>
<dbReference type="Pfam" id="PF13864">
    <property type="entry name" value="Enkurin"/>
    <property type="match status" value="1"/>
</dbReference>
<dbReference type="AlphaFoldDB" id="A0A1Y5IGG2"/>
<keyword evidence="5" id="KW-0811">Translocation</keyword>
<feature type="coiled-coil region" evidence="8">
    <location>
        <begin position="825"/>
        <end position="908"/>
    </location>
</feature>
<dbReference type="InterPro" id="IPR027012">
    <property type="entry name" value="Enkurin_dom"/>
</dbReference>
<dbReference type="Proteomes" id="UP000195557">
    <property type="component" value="Unassembled WGS sequence"/>
</dbReference>
<evidence type="ECO:0000256" key="6">
    <source>
        <dbReference type="ARBA" id="ARBA00023132"/>
    </source>
</evidence>
<feature type="region of interest" description="Disordered" evidence="9">
    <location>
        <begin position="55"/>
        <end position="78"/>
    </location>
</feature>
<dbReference type="PANTHER" id="PTHR13257:SF0">
    <property type="entry name" value="NUCLEAR PORE COMPLEX PROTEIN NUP88"/>
    <property type="match status" value="1"/>
</dbReference>
<evidence type="ECO:0000256" key="4">
    <source>
        <dbReference type="ARBA" id="ARBA00022927"/>
    </source>
</evidence>
<dbReference type="GO" id="GO:0000056">
    <property type="term" value="P:ribosomal small subunit export from nucleus"/>
    <property type="evidence" value="ECO:0007669"/>
    <property type="project" value="InterPro"/>
</dbReference>
<evidence type="ECO:0000256" key="1">
    <source>
        <dbReference type="ARBA" id="ARBA00004567"/>
    </source>
</evidence>
<dbReference type="GO" id="GO:0006406">
    <property type="term" value="P:mRNA export from nucleus"/>
    <property type="evidence" value="ECO:0007669"/>
    <property type="project" value="TreeGrafter"/>
</dbReference>
<accession>A0A1Y5IGG2</accession>
<keyword evidence="4" id="KW-0653">Protein transport</keyword>